<evidence type="ECO:0000256" key="1">
    <source>
        <dbReference type="SAM" id="MobiDB-lite"/>
    </source>
</evidence>
<dbReference type="EMBL" id="PXOF01000086">
    <property type="protein sequence ID" value="RGP67123.1"/>
    <property type="molecule type" value="Genomic_DNA"/>
</dbReference>
<feature type="region of interest" description="Disordered" evidence="1">
    <location>
        <begin position="135"/>
        <end position="157"/>
    </location>
</feature>
<reference evidence="2 3" key="1">
    <citation type="journal article" date="2018" name="PLoS Pathog.">
        <title>Evolution of structural diversity of trichothecenes, a family of toxins produced by plant pathogenic and entomopathogenic fungi.</title>
        <authorList>
            <person name="Proctor R.H."/>
            <person name="McCormick S.P."/>
            <person name="Kim H.S."/>
            <person name="Cardoza R.E."/>
            <person name="Stanley A.M."/>
            <person name="Lindo L."/>
            <person name="Kelly A."/>
            <person name="Brown D.W."/>
            <person name="Lee T."/>
            <person name="Vaughan M.M."/>
            <person name="Alexander N.J."/>
            <person name="Busman M."/>
            <person name="Gutierrez S."/>
        </authorList>
    </citation>
    <scope>NUCLEOTIDE SEQUENCE [LARGE SCALE GENOMIC DNA]</scope>
    <source>
        <strain evidence="2 3">NRRL 3299</strain>
    </source>
</reference>
<gene>
    <name evidence="2" type="ORF">FSPOR_6179</name>
</gene>
<feature type="compositionally biased region" description="Low complexity" evidence="1">
    <location>
        <begin position="135"/>
        <end position="155"/>
    </location>
</feature>
<proteinExistence type="predicted"/>
<name>A0A395S3Y9_FUSSP</name>
<evidence type="ECO:0000313" key="2">
    <source>
        <dbReference type="EMBL" id="RGP67123.1"/>
    </source>
</evidence>
<keyword evidence="3" id="KW-1185">Reference proteome</keyword>
<dbReference type="Proteomes" id="UP000266152">
    <property type="component" value="Unassembled WGS sequence"/>
</dbReference>
<comment type="caution">
    <text evidence="2">The sequence shown here is derived from an EMBL/GenBank/DDBJ whole genome shotgun (WGS) entry which is preliminary data.</text>
</comment>
<dbReference type="AlphaFoldDB" id="A0A395S3Y9"/>
<organism evidence="2 3">
    <name type="scientific">Fusarium sporotrichioides</name>
    <dbReference type="NCBI Taxonomy" id="5514"/>
    <lineage>
        <taxon>Eukaryota</taxon>
        <taxon>Fungi</taxon>
        <taxon>Dikarya</taxon>
        <taxon>Ascomycota</taxon>
        <taxon>Pezizomycotina</taxon>
        <taxon>Sordariomycetes</taxon>
        <taxon>Hypocreomycetidae</taxon>
        <taxon>Hypocreales</taxon>
        <taxon>Nectriaceae</taxon>
        <taxon>Fusarium</taxon>
    </lineage>
</organism>
<protein>
    <submittedName>
        <fullName evidence="2">Uncharacterized protein</fullName>
    </submittedName>
</protein>
<accession>A0A395S3Y9</accession>
<evidence type="ECO:0000313" key="3">
    <source>
        <dbReference type="Proteomes" id="UP000266152"/>
    </source>
</evidence>
<sequence>MAIAATSLFSTPALASEDRMGRDLEWIPECGIICVEHAVAAQGYAYVWGFSQCDPNRSIYVGDKTYDIMVRGQNGTVIPPVPTNTTVWSASPTFLSDSHWSLETPRSIKSSVHTTTAAEEVTATKEVTTTELTTKASVTGPTATSTKPTTVTDSGSGMTKAGMASVGLVSEAAMFLV</sequence>